<feature type="coiled-coil region" evidence="1">
    <location>
        <begin position="242"/>
        <end position="269"/>
    </location>
</feature>
<gene>
    <name evidence="3" type="ORF">A4U43_C07F8390</name>
</gene>
<proteinExistence type="predicted"/>
<reference evidence="4" key="1">
    <citation type="journal article" date="2017" name="Nat. Commun.">
        <title>The asparagus genome sheds light on the origin and evolution of a young Y chromosome.</title>
        <authorList>
            <person name="Harkess A."/>
            <person name="Zhou J."/>
            <person name="Xu C."/>
            <person name="Bowers J.E."/>
            <person name="Van der Hulst R."/>
            <person name="Ayyampalayam S."/>
            <person name="Mercati F."/>
            <person name="Riccardi P."/>
            <person name="McKain M.R."/>
            <person name="Kakrana A."/>
            <person name="Tang H."/>
            <person name="Ray J."/>
            <person name="Groenendijk J."/>
            <person name="Arikit S."/>
            <person name="Mathioni S.M."/>
            <person name="Nakano M."/>
            <person name="Shan H."/>
            <person name="Telgmann-Rauber A."/>
            <person name="Kanno A."/>
            <person name="Yue Z."/>
            <person name="Chen H."/>
            <person name="Li W."/>
            <person name="Chen Y."/>
            <person name="Xu X."/>
            <person name="Zhang Y."/>
            <person name="Luo S."/>
            <person name="Chen H."/>
            <person name="Gao J."/>
            <person name="Mao Z."/>
            <person name="Pires J.C."/>
            <person name="Luo M."/>
            <person name="Kudrna D."/>
            <person name="Wing R.A."/>
            <person name="Meyers B.C."/>
            <person name="Yi K."/>
            <person name="Kong H."/>
            <person name="Lavrijsen P."/>
            <person name="Sunseri F."/>
            <person name="Falavigna A."/>
            <person name="Ye Y."/>
            <person name="Leebens-Mack J.H."/>
            <person name="Chen G."/>
        </authorList>
    </citation>
    <scope>NUCLEOTIDE SEQUENCE [LARGE SCALE GENOMIC DNA]</scope>
    <source>
        <strain evidence="4">cv. DH0086</strain>
    </source>
</reference>
<evidence type="ECO:0000313" key="4">
    <source>
        <dbReference type="Proteomes" id="UP000243459"/>
    </source>
</evidence>
<name>A0A5P1EAD0_ASPOF</name>
<protein>
    <submittedName>
        <fullName evidence="3">Uncharacterized protein</fullName>
    </submittedName>
</protein>
<evidence type="ECO:0000256" key="1">
    <source>
        <dbReference type="SAM" id="Coils"/>
    </source>
</evidence>
<feature type="coiled-coil region" evidence="1">
    <location>
        <begin position="153"/>
        <end position="187"/>
    </location>
</feature>
<dbReference type="Proteomes" id="UP000243459">
    <property type="component" value="Chromosome 7"/>
</dbReference>
<accession>A0A5P1EAD0</accession>
<evidence type="ECO:0000313" key="3">
    <source>
        <dbReference type="EMBL" id="ONK62812.1"/>
    </source>
</evidence>
<keyword evidence="4" id="KW-1185">Reference proteome</keyword>
<dbReference type="OMA" id="FDARIMS"/>
<dbReference type="InterPro" id="IPR053284">
    <property type="entry name" value="RGS1-HXK1_interactor"/>
</dbReference>
<dbReference type="Gramene" id="ONK62812">
    <property type="protein sequence ID" value="ONK62812"/>
    <property type="gene ID" value="A4U43_C07F8390"/>
</dbReference>
<organism evidence="3 4">
    <name type="scientific">Asparagus officinalis</name>
    <name type="common">Garden asparagus</name>
    <dbReference type="NCBI Taxonomy" id="4686"/>
    <lineage>
        <taxon>Eukaryota</taxon>
        <taxon>Viridiplantae</taxon>
        <taxon>Streptophyta</taxon>
        <taxon>Embryophyta</taxon>
        <taxon>Tracheophyta</taxon>
        <taxon>Spermatophyta</taxon>
        <taxon>Magnoliopsida</taxon>
        <taxon>Liliopsida</taxon>
        <taxon>Asparagales</taxon>
        <taxon>Asparagaceae</taxon>
        <taxon>Asparagoideae</taxon>
        <taxon>Asparagus</taxon>
    </lineage>
</organism>
<dbReference type="PANTHER" id="PTHR34554:SF2">
    <property type="entry name" value="RGS1-HXK1-INTERACTING PROTEIN 1"/>
    <property type="match status" value="1"/>
</dbReference>
<dbReference type="EMBL" id="CM007387">
    <property type="protein sequence ID" value="ONK62812.1"/>
    <property type="molecule type" value="Genomic_DNA"/>
</dbReference>
<sequence length="273" mass="30276">MLNGQYGPNKEDPRTGAQPKSQPSSPQLLRVRFDRRSSSSFISLSCNFDARIMSTEAPPPPPPSTESSIDGSDALRSPLISSPFLPLQKLQEVMPGLTSQYKIYEDAFVQKVKDGLLIVRENPAASGGIAVASGLLLMRGPRRFLFRNTLGRLQSEETKILKTEASLKELSQSVEKLKKESKNMILRTGFGEEELLRGRTKIRDAGHEIQRLSKSVYKIESQAADLMDGLRAMPGRSALKLRAEVASMASDLKQQRRDLNKKILKIAELGIRV</sequence>
<feature type="region of interest" description="Disordered" evidence="2">
    <location>
        <begin position="52"/>
        <end position="73"/>
    </location>
</feature>
<feature type="region of interest" description="Disordered" evidence="2">
    <location>
        <begin position="1"/>
        <end position="30"/>
    </location>
</feature>
<dbReference type="PANTHER" id="PTHR34554">
    <property type="entry name" value="RGS1-HXK1-INTERACTING PROTEIN 1"/>
    <property type="match status" value="1"/>
</dbReference>
<keyword evidence="1" id="KW-0175">Coiled coil</keyword>
<evidence type="ECO:0000256" key="2">
    <source>
        <dbReference type="SAM" id="MobiDB-lite"/>
    </source>
</evidence>
<dbReference type="AlphaFoldDB" id="A0A5P1EAD0"/>
<feature type="compositionally biased region" description="Polar residues" evidence="2">
    <location>
        <begin position="18"/>
        <end position="27"/>
    </location>
</feature>